<organism evidence="2 3">
    <name type="scientific">Candidatus Caccousia stercoris</name>
    <dbReference type="NCBI Taxonomy" id="2840723"/>
    <lineage>
        <taxon>Bacteria</taxon>
        <taxon>Bacillati</taxon>
        <taxon>Bacillota</taxon>
        <taxon>Clostridia</taxon>
        <taxon>Eubacteriales</taxon>
        <taxon>Oscillospiraceae</taxon>
        <taxon>Oscillospiraceae incertae sedis</taxon>
        <taxon>Candidatus Caccousia</taxon>
    </lineage>
</organism>
<sequence>MKRLLCVIFSALMVAGSASSVYALPRYEEVGIEESQTITASSSELWTQFAEAEAYKKLYEMQEKAVKEQLRLYEGPSAAAYLYQSGTASQAYAQWSELKSQESALKLKKEQYEWQKKQAEASLKLLGEKPGKAELQYALYTGTLTPSGLAYDALLAKRYSLQMQEEQNELEKKNLEYQYQLGQIDDSSFISGFAAAVLKKEESKQQREQIDAEIEYLYSPSPAGPAAGPLLP</sequence>
<dbReference type="AlphaFoldDB" id="A0A9D1FRD9"/>
<dbReference type="Proteomes" id="UP000824141">
    <property type="component" value="Unassembled WGS sequence"/>
</dbReference>
<name>A0A9D1FRD9_9FIRM</name>
<reference evidence="2" key="1">
    <citation type="submission" date="2020-10" db="EMBL/GenBank/DDBJ databases">
        <authorList>
            <person name="Gilroy R."/>
        </authorList>
    </citation>
    <scope>NUCLEOTIDE SEQUENCE</scope>
    <source>
        <strain evidence="2">6086</strain>
    </source>
</reference>
<evidence type="ECO:0000313" key="3">
    <source>
        <dbReference type="Proteomes" id="UP000824141"/>
    </source>
</evidence>
<comment type="caution">
    <text evidence="2">The sequence shown here is derived from an EMBL/GenBank/DDBJ whole genome shotgun (WGS) entry which is preliminary data.</text>
</comment>
<gene>
    <name evidence="2" type="ORF">IAD03_03360</name>
</gene>
<keyword evidence="1" id="KW-0732">Signal</keyword>
<feature type="signal peptide" evidence="1">
    <location>
        <begin position="1"/>
        <end position="23"/>
    </location>
</feature>
<protein>
    <submittedName>
        <fullName evidence="2">Uncharacterized protein</fullName>
    </submittedName>
</protein>
<feature type="chain" id="PRO_5039664822" evidence="1">
    <location>
        <begin position="24"/>
        <end position="232"/>
    </location>
</feature>
<proteinExistence type="predicted"/>
<reference evidence="2" key="2">
    <citation type="journal article" date="2021" name="PeerJ">
        <title>Extensive microbial diversity within the chicken gut microbiome revealed by metagenomics and culture.</title>
        <authorList>
            <person name="Gilroy R."/>
            <person name="Ravi A."/>
            <person name="Getino M."/>
            <person name="Pursley I."/>
            <person name="Horton D.L."/>
            <person name="Alikhan N.F."/>
            <person name="Baker D."/>
            <person name="Gharbi K."/>
            <person name="Hall N."/>
            <person name="Watson M."/>
            <person name="Adriaenssens E.M."/>
            <person name="Foster-Nyarko E."/>
            <person name="Jarju S."/>
            <person name="Secka A."/>
            <person name="Antonio M."/>
            <person name="Oren A."/>
            <person name="Chaudhuri R.R."/>
            <person name="La Ragione R."/>
            <person name="Hildebrand F."/>
            <person name="Pallen M.J."/>
        </authorList>
    </citation>
    <scope>NUCLEOTIDE SEQUENCE</scope>
    <source>
        <strain evidence="2">6086</strain>
    </source>
</reference>
<accession>A0A9D1FRD9</accession>
<evidence type="ECO:0000256" key="1">
    <source>
        <dbReference type="SAM" id="SignalP"/>
    </source>
</evidence>
<evidence type="ECO:0000313" key="2">
    <source>
        <dbReference type="EMBL" id="HIS78389.1"/>
    </source>
</evidence>
<dbReference type="EMBL" id="DVJM01000061">
    <property type="protein sequence ID" value="HIS78389.1"/>
    <property type="molecule type" value="Genomic_DNA"/>
</dbReference>